<gene>
    <name evidence="11" type="ORF">ZIOFF_012745</name>
</gene>
<dbReference type="InterPro" id="IPR036457">
    <property type="entry name" value="PPM-type-like_dom_sf"/>
</dbReference>
<comment type="catalytic activity">
    <reaction evidence="8 9">
        <text>O-phospho-L-threonyl-[protein] + H2O = L-threonyl-[protein] + phosphate</text>
        <dbReference type="Rhea" id="RHEA:47004"/>
        <dbReference type="Rhea" id="RHEA-COMP:11060"/>
        <dbReference type="Rhea" id="RHEA-COMP:11605"/>
        <dbReference type="ChEBI" id="CHEBI:15377"/>
        <dbReference type="ChEBI" id="CHEBI:30013"/>
        <dbReference type="ChEBI" id="CHEBI:43474"/>
        <dbReference type="ChEBI" id="CHEBI:61977"/>
        <dbReference type="EC" id="3.1.3.16"/>
    </reaction>
</comment>
<reference evidence="11 12" key="1">
    <citation type="submission" date="2020-08" db="EMBL/GenBank/DDBJ databases">
        <title>Plant Genome Project.</title>
        <authorList>
            <person name="Zhang R.-G."/>
        </authorList>
    </citation>
    <scope>NUCLEOTIDE SEQUENCE [LARGE SCALE GENOMIC DNA]</scope>
    <source>
        <tissue evidence="11">Rhizome</tissue>
    </source>
</reference>
<evidence type="ECO:0000256" key="8">
    <source>
        <dbReference type="ARBA" id="ARBA00048336"/>
    </source>
</evidence>
<keyword evidence="3 9" id="KW-0479">Metal-binding</keyword>
<dbReference type="PANTHER" id="PTHR12320:SF83">
    <property type="entry name" value="PROTEIN PHOSPHATASE 2C 55-RELATED"/>
    <property type="match status" value="1"/>
</dbReference>
<dbReference type="SMART" id="SM00331">
    <property type="entry name" value="PP2C_SIG"/>
    <property type="match status" value="1"/>
</dbReference>
<evidence type="ECO:0000256" key="6">
    <source>
        <dbReference type="ARBA" id="ARBA00023211"/>
    </source>
</evidence>
<comment type="caution">
    <text evidence="11">The sequence shown here is derived from an EMBL/GenBank/DDBJ whole genome shotgun (WGS) entry which is preliminary data.</text>
</comment>
<protein>
    <recommendedName>
        <fullName evidence="9">Protein phosphatase</fullName>
        <ecNumber evidence="9">3.1.3.16</ecNumber>
    </recommendedName>
</protein>
<keyword evidence="4 9" id="KW-0378">Hydrolase</keyword>
<keyword evidence="12" id="KW-1185">Reference proteome</keyword>
<dbReference type="PROSITE" id="PS51746">
    <property type="entry name" value="PPM_2"/>
    <property type="match status" value="1"/>
</dbReference>
<evidence type="ECO:0000256" key="3">
    <source>
        <dbReference type="ARBA" id="ARBA00022723"/>
    </source>
</evidence>
<evidence type="ECO:0000256" key="1">
    <source>
        <dbReference type="ARBA" id="ARBA00001936"/>
    </source>
</evidence>
<comment type="catalytic activity">
    <reaction evidence="7 9">
        <text>O-phospho-L-seryl-[protein] + H2O = L-seryl-[protein] + phosphate</text>
        <dbReference type="Rhea" id="RHEA:20629"/>
        <dbReference type="Rhea" id="RHEA-COMP:9863"/>
        <dbReference type="Rhea" id="RHEA-COMP:11604"/>
        <dbReference type="ChEBI" id="CHEBI:15377"/>
        <dbReference type="ChEBI" id="CHEBI:29999"/>
        <dbReference type="ChEBI" id="CHEBI:43474"/>
        <dbReference type="ChEBI" id="CHEBI:83421"/>
        <dbReference type="EC" id="3.1.3.16"/>
    </reaction>
</comment>
<comment type="cofactor">
    <cofactor evidence="1 9">
        <name>Mn(2+)</name>
        <dbReference type="ChEBI" id="CHEBI:29035"/>
    </cofactor>
</comment>
<evidence type="ECO:0000313" key="12">
    <source>
        <dbReference type="Proteomes" id="UP000734854"/>
    </source>
</evidence>
<evidence type="ECO:0000256" key="4">
    <source>
        <dbReference type="ARBA" id="ARBA00022801"/>
    </source>
</evidence>
<evidence type="ECO:0000256" key="9">
    <source>
        <dbReference type="RuleBase" id="RU366020"/>
    </source>
</evidence>
<dbReference type="InterPro" id="IPR001932">
    <property type="entry name" value="PPM-type_phosphatase-like_dom"/>
</dbReference>
<sequence>MSSTRTLSPVDAIILVGRQPVTSPATSLDESFAPRNLCAFTRPVKFDPSARLELGFPERKGQEMSAIGKGQRRPLIASHSSRHPFRCPWPLRLHLKSLRRHPFLSLLLGYREAKVEDEEIRTWSSWQVTRSFRLCEISCFVVLLCLWLGHGKMPSTYLSKHKGLQTSSELLRICGRSFLFGNTRFILSEPFSTFGRRPPQIFSSPAVSGQNFTNQISQPVRRFPFWWNIMSARSAFLRGSELGSLPMAKGNSRPNHSLNIMTRFTVCSPNKSLKFSLRTSGNLKNQEPWVANIAYRCFWSNTHGVNWRSNSSVEPKSQKILTSCSAPYSAGAASDLSFDAAVQEEQIQSSADSSEQKNQHNKSLKLLSGSCYLPHPAKEDTGGEDAHFICANEQAIGVADGVGGWADVGVDAGQYARELMSNSVNAIRDEPKGSIDPLRVLEKAYSITKARGSSTACIIALTDQGIHALNLGDSGFIVVRDGSTLFRSPVQQHDFNFTYQLESGNGSDLPSSAQIFNFPVASGDIVIAGTDGLFDNLYNNEITAVVIQATRAGFGPQVTARKIAELARQRAQDRNRQTPFSAAAQDAGYRYYGGKLDDITVVVSYITG</sequence>
<dbReference type="FunFam" id="3.60.40.10:FF:000138">
    <property type="entry name" value="5-azacytidine resistance protein azr1"/>
    <property type="match status" value="1"/>
</dbReference>
<dbReference type="Pfam" id="PF13672">
    <property type="entry name" value="PP2C_2"/>
    <property type="match status" value="1"/>
</dbReference>
<dbReference type="InterPro" id="IPR039123">
    <property type="entry name" value="PPTC7"/>
</dbReference>
<dbReference type="Proteomes" id="UP000734854">
    <property type="component" value="Unassembled WGS sequence"/>
</dbReference>
<dbReference type="PANTHER" id="PTHR12320">
    <property type="entry name" value="PROTEIN PHOSPHATASE 2C"/>
    <property type="match status" value="1"/>
</dbReference>
<dbReference type="EMBL" id="JACMSC010000003">
    <property type="protein sequence ID" value="KAG6530506.1"/>
    <property type="molecule type" value="Genomic_DNA"/>
</dbReference>
<keyword evidence="5 9" id="KW-0460">Magnesium</keyword>
<keyword evidence="6 9" id="KW-0464">Manganese</keyword>
<dbReference type="AlphaFoldDB" id="A0A8J5LLR4"/>
<dbReference type="GO" id="GO:0004722">
    <property type="term" value="F:protein serine/threonine phosphatase activity"/>
    <property type="evidence" value="ECO:0007669"/>
    <property type="project" value="UniProtKB-EC"/>
</dbReference>
<dbReference type="EC" id="3.1.3.16" evidence="9"/>
<accession>A0A8J5LLR4</accession>
<name>A0A8J5LLR4_ZINOF</name>
<evidence type="ECO:0000256" key="2">
    <source>
        <dbReference type="ARBA" id="ARBA00001946"/>
    </source>
</evidence>
<dbReference type="Gene3D" id="3.60.40.10">
    <property type="entry name" value="PPM-type phosphatase domain"/>
    <property type="match status" value="2"/>
</dbReference>
<evidence type="ECO:0000259" key="10">
    <source>
        <dbReference type="PROSITE" id="PS51746"/>
    </source>
</evidence>
<evidence type="ECO:0000256" key="7">
    <source>
        <dbReference type="ARBA" id="ARBA00047761"/>
    </source>
</evidence>
<evidence type="ECO:0000256" key="5">
    <source>
        <dbReference type="ARBA" id="ARBA00022842"/>
    </source>
</evidence>
<keyword evidence="9" id="KW-0904">Protein phosphatase</keyword>
<dbReference type="SUPFAM" id="SSF81606">
    <property type="entry name" value="PP2C-like"/>
    <property type="match status" value="1"/>
</dbReference>
<evidence type="ECO:0000313" key="11">
    <source>
        <dbReference type="EMBL" id="KAG6530506.1"/>
    </source>
</evidence>
<comment type="similarity">
    <text evidence="9">Belongs to the PP2C family.</text>
</comment>
<comment type="cofactor">
    <cofactor evidence="2 9">
        <name>Mg(2+)</name>
        <dbReference type="ChEBI" id="CHEBI:18420"/>
    </cofactor>
</comment>
<dbReference type="GO" id="GO:0046872">
    <property type="term" value="F:metal ion binding"/>
    <property type="evidence" value="ECO:0007669"/>
    <property type="project" value="UniProtKB-UniRule"/>
</dbReference>
<proteinExistence type="inferred from homology"/>
<dbReference type="SMART" id="SM00332">
    <property type="entry name" value="PP2Cc"/>
    <property type="match status" value="1"/>
</dbReference>
<feature type="domain" description="PPM-type phosphatase" evidence="10">
    <location>
        <begin position="367"/>
        <end position="606"/>
    </location>
</feature>
<organism evidence="11 12">
    <name type="scientific">Zingiber officinale</name>
    <name type="common">Ginger</name>
    <name type="synonym">Amomum zingiber</name>
    <dbReference type="NCBI Taxonomy" id="94328"/>
    <lineage>
        <taxon>Eukaryota</taxon>
        <taxon>Viridiplantae</taxon>
        <taxon>Streptophyta</taxon>
        <taxon>Embryophyta</taxon>
        <taxon>Tracheophyta</taxon>
        <taxon>Spermatophyta</taxon>
        <taxon>Magnoliopsida</taxon>
        <taxon>Liliopsida</taxon>
        <taxon>Zingiberales</taxon>
        <taxon>Zingiberaceae</taxon>
        <taxon>Zingiber</taxon>
    </lineage>
</organism>